<organism evidence="6 7">
    <name type="scientific">Cardamine amara subsp. amara</name>
    <dbReference type="NCBI Taxonomy" id="228776"/>
    <lineage>
        <taxon>Eukaryota</taxon>
        <taxon>Viridiplantae</taxon>
        <taxon>Streptophyta</taxon>
        <taxon>Embryophyta</taxon>
        <taxon>Tracheophyta</taxon>
        <taxon>Spermatophyta</taxon>
        <taxon>Magnoliopsida</taxon>
        <taxon>eudicotyledons</taxon>
        <taxon>Gunneridae</taxon>
        <taxon>Pentapetalae</taxon>
        <taxon>rosids</taxon>
        <taxon>malvids</taxon>
        <taxon>Brassicales</taxon>
        <taxon>Brassicaceae</taxon>
        <taxon>Cardamineae</taxon>
        <taxon>Cardamine</taxon>
    </lineage>
</organism>
<feature type="compositionally biased region" description="Basic and acidic residues" evidence="4">
    <location>
        <begin position="37"/>
        <end position="49"/>
    </location>
</feature>
<dbReference type="GO" id="GO:0000775">
    <property type="term" value="C:chromosome, centromeric region"/>
    <property type="evidence" value="ECO:0007669"/>
    <property type="project" value="UniProtKB-SubCell"/>
</dbReference>
<dbReference type="Proteomes" id="UP001558713">
    <property type="component" value="Unassembled WGS sequence"/>
</dbReference>
<feature type="compositionally biased region" description="Polar residues" evidence="4">
    <location>
        <begin position="1"/>
        <end position="24"/>
    </location>
</feature>
<evidence type="ECO:0000259" key="5">
    <source>
        <dbReference type="PROSITE" id="PS51015"/>
    </source>
</evidence>
<protein>
    <submittedName>
        <fullName evidence="6">YDG domain-containing protein</fullName>
    </submittedName>
</protein>
<dbReference type="InterPro" id="IPR003105">
    <property type="entry name" value="SRA_YDG"/>
</dbReference>
<dbReference type="AlphaFoldDB" id="A0ABD1BAQ0"/>
<comment type="caution">
    <text evidence="6">The sequence shown here is derived from an EMBL/GenBank/DDBJ whole genome shotgun (WGS) entry which is preliminary data.</text>
</comment>
<evidence type="ECO:0000256" key="1">
    <source>
        <dbReference type="ARBA" id="ARBA00004584"/>
    </source>
</evidence>
<reference evidence="6 7" key="1">
    <citation type="submission" date="2024-04" db="EMBL/GenBank/DDBJ databases">
        <title>Genome assembly C_amara_ONT_v2.</title>
        <authorList>
            <person name="Yant L."/>
            <person name="Moore C."/>
            <person name="Slenker M."/>
        </authorList>
    </citation>
    <scope>NUCLEOTIDE SEQUENCE [LARGE SCALE GENOMIC DNA]</scope>
    <source>
        <tissue evidence="6">Leaf</tissue>
    </source>
</reference>
<comment type="subcellular location">
    <subcellularLocation>
        <location evidence="1">Chromosome</location>
        <location evidence="1">Centromere</location>
    </subcellularLocation>
    <subcellularLocation>
        <location evidence="3">Nucleus</location>
    </subcellularLocation>
</comment>
<gene>
    <name evidence="6" type="ORF">V5N11_007337</name>
</gene>
<accession>A0ABD1BAQ0</accession>
<dbReference type="InterPro" id="IPR051357">
    <property type="entry name" value="H3K9_HMTase_SUVAR3-9"/>
</dbReference>
<dbReference type="Gene3D" id="2.30.280.10">
    <property type="entry name" value="SRA-YDG"/>
    <property type="match status" value="1"/>
</dbReference>
<dbReference type="GO" id="GO:0005634">
    <property type="term" value="C:nucleus"/>
    <property type="evidence" value="ECO:0007669"/>
    <property type="project" value="UniProtKB-SubCell"/>
</dbReference>
<proteinExistence type="predicted"/>
<dbReference type="PROSITE" id="PS51015">
    <property type="entry name" value="YDG"/>
    <property type="match status" value="1"/>
</dbReference>
<keyword evidence="2 3" id="KW-0539">Nucleus</keyword>
<dbReference type="Pfam" id="PF02182">
    <property type="entry name" value="SAD_SRA"/>
    <property type="match status" value="1"/>
</dbReference>
<feature type="region of interest" description="Disordered" evidence="4">
    <location>
        <begin position="1"/>
        <end position="73"/>
    </location>
</feature>
<evidence type="ECO:0000313" key="6">
    <source>
        <dbReference type="EMBL" id="KAL1213974.1"/>
    </source>
</evidence>
<evidence type="ECO:0000313" key="7">
    <source>
        <dbReference type="Proteomes" id="UP001558713"/>
    </source>
</evidence>
<dbReference type="InterPro" id="IPR036987">
    <property type="entry name" value="SRA-YDG_sf"/>
</dbReference>
<dbReference type="SMART" id="SM00466">
    <property type="entry name" value="SRA"/>
    <property type="match status" value="1"/>
</dbReference>
<dbReference type="EMBL" id="JBANAX010000325">
    <property type="protein sequence ID" value="KAL1213974.1"/>
    <property type="molecule type" value="Genomic_DNA"/>
</dbReference>
<evidence type="ECO:0000256" key="4">
    <source>
        <dbReference type="SAM" id="MobiDB-lite"/>
    </source>
</evidence>
<dbReference type="PANTHER" id="PTHR45660:SF23">
    <property type="entry name" value="YDG DOMAIN-CONTAINING PROTEIN"/>
    <property type="match status" value="1"/>
</dbReference>
<evidence type="ECO:0000256" key="3">
    <source>
        <dbReference type="PROSITE-ProRule" id="PRU00358"/>
    </source>
</evidence>
<keyword evidence="7" id="KW-1185">Reference proteome</keyword>
<name>A0ABD1BAQ0_CARAN</name>
<dbReference type="InterPro" id="IPR015947">
    <property type="entry name" value="PUA-like_sf"/>
</dbReference>
<sequence>MNQKSSASDKQQKVSASDKGNNVIGSGDNKCVGVADHSNHRPKEAESRAGFKGNVGSDPVMRNFNPPRGSKIKLVSSEESEKLLASQSRRRYVPVQIQKKLLVVNAVIKKKVSTADASRLKENARKPTQHRDEIRSNQRGLVRVPEGRVNAAFKNHPIRRVAQEPADQHRDRVNAAFKNHPIRRVEQDQDRVNAAFKNPPIRRVAQESADQDQDHVVAVPRPNGQEREIRNAGYDPTAREKVLEVLHFFKQVYKRLNREKEERRGGDLFNATDRIDIKTLDVIENMGKRVNVEMRIGSVPGIKVGDEFQYKTQLRAVGLHSKPMCGIDYMKVGDMKFATSITASEGYGYNDKFDSGFLVYTGEGGNVISKEKKTENQKLNKGNLALANSLRYKKEVRVIRGEERWDRKGKRYTYFGLYLVENYWTEIKDRGKVVYKFKLFRIPGQPPLT</sequence>
<dbReference type="SUPFAM" id="SSF88697">
    <property type="entry name" value="PUA domain-like"/>
    <property type="match status" value="1"/>
</dbReference>
<feature type="domain" description="YDG" evidence="5">
    <location>
        <begin position="297"/>
        <end position="441"/>
    </location>
</feature>
<evidence type="ECO:0000256" key="2">
    <source>
        <dbReference type="ARBA" id="ARBA00023242"/>
    </source>
</evidence>
<dbReference type="PANTHER" id="PTHR45660">
    <property type="entry name" value="HISTONE-LYSINE N-METHYLTRANSFERASE SETMAR"/>
    <property type="match status" value="1"/>
</dbReference>